<keyword evidence="2" id="KW-1185">Reference proteome</keyword>
<dbReference type="Proteomes" id="UP000242175">
    <property type="component" value="Chromosome small"/>
</dbReference>
<dbReference type="OrthoDB" id="5906617at2"/>
<protein>
    <submittedName>
        <fullName evidence="1">Uncharacterized protein</fullName>
    </submittedName>
</protein>
<organism evidence="1 2">
    <name type="scientific">Paraphotobacterium marinum</name>
    <dbReference type="NCBI Taxonomy" id="1755811"/>
    <lineage>
        <taxon>Bacteria</taxon>
        <taxon>Pseudomonadati</taxon>
        <taxon>Pseudomonadota</taxon>
        <taxon>Gammaproteobacteria</taxon>
        <taxon>Vibrionales</taxon>
        <taxon>Vibrionaceae</taxon>
        <taxon>Paraphotobacterium</taxon>
    </lineage>
</organism>
<dbReference type="KEGG" id="pmai:CF386_09930"/>
<dbReference type="EMBL" id="CP022356">
    <property type="protein sequence ID" value="ASK79371.1"/>
    <property type="molecule type" value="Genomic_DNA"/>
</dbReference>
<dbReference type="AlphaFoldDB" id="A0A220VGE1"/>
<name>A0A220VGE1_9GAMM</name>
<evidence type="ECO:0000313" key="1">
    <source>
        <dbReference type="EMBL" id="ASK79371.1"/>
    </source>
</evidence>
<reference evidence="1 2" key="1">
    <citation type="journal article" date="2016" name="Int. J. Syst. Evol. Microbiol.">
        <title>Paraphotobacterium marinum gen. nov., sp. nov., a member of the family Vibrionaceae, isolated from surface seawater.</title>
        <authorList>
            <person name="Huang Z."/>
            <person name="Dong C."/>
            <person name="Shao Z."/>
        </authorList>
    </citation>
    <scope>NUCLEOTIDE SEQUENCE [LARGE SCALE GENOMIC DNA]</scope>
    <source>
        <strain evidence="1 2">NSCS20N07D</strain>
    </source>
</reference>
<sequence>MSLINMLDFENTIQRHESAIGTITRFQGTVLSEDLENRFKEIIHLNPWIGSRLIESSEGKLMFEVPNSIDDISPYLKIYDIKNLLNNKANIDELLDTIINEKNSNLIKSYIYYQQSNVLIRMYL</sequence>
<proteinExistence type="predicted"/>
<dbReference type="RefSeq" id="WP_089074279.1">
    <property type="nucleotide sequence ID" value="NZ_CP022356.1"/>
</dbReference>
<accession>A0A220VGE1</accession>
<gene>
    <name evidence="1" type="ORF">CF386_09930</name>
</gene>
<evidence type="ECO:0000313" key="2">
    <source>
        <dbReference type="Proteomes" id="UP000242175"/>
    </source>
</evidence>